<gene>
    <name evidence="2" type="ORF">PPENT_87.1.T0840044</name>
</gene>
<dbReference type="OrthoDB" id="10474951at2759"/>
<feature type="domain" description="EGF-like" evidence="1">
    <location>
        <begin position="395"/>
        <end position="431"/>
    </location>
</feature>
<keyword evidence="3" id="KW-1185">Reference proteome</keyword>
<sequence>MVYLQFLSAIIAIQMLVLNVLLLKQDQPVYYAQIILQQRMDNVNQKWFKAIMNNNYHFSLKISAQLLIIQHQLKDANYVQLRIVDIVLSTRRMIQTNVHQDEFLSVGCSLCEDNFIFDFTVGLCLHQKPNLQFCLRSFINLDGTEICTLSSVDDFRVASEIINCEKLIINCLQCVLISSLQIKCVICAQGYTSSVTTGQCYTTPYNNSKISIEGDGLQMNGWIQLIQSFLMSFLPNSYHYPTPYSYLITPLPIVCMDGYQISQYNTCESYCSSDCLDCEGTNDINFKFQCKKCSLDYYRLPLRSKYQNQCLKCSPLCAICQPRDISEINQLNKHFIITDSNLLYTYKCLYPAEHCQFSQLQNEQALYNNYITNLNRQQRFCQKNEIFYGLLVVFECYNCNLNACLECAVTETGLACILCLDNFTAKNGQCQLKVVQSNYEQQLSFFIKNKCLAPYYITSTKGCKLCPIKNCRYCFEYKKNDLNKCTLYDNFETFQEDEFLSVGCSLCEDNFIFDFTVGLCLHQKPNLQFCLRSFINLDGTEICTLSSVDDFRVASEIINCEKLIINCLQCVLISSLQIKCVICAQGYTSSVTTGQCYTTPYNNSKISIEGDGLQMNGWIQLIQSFLMSFLPNSYHYPTPYSYLITPLPIVCMDGYQISQYNTCESYCSSDCLDCEGTNDINFKFQCKKCSLDYYRLPLRSKYQNQCLKCSPLCAICQPRDISEINQLNKHFIITDSNLLYTYKCLYPAPDPNIIIRQPQLTPQYCFSQNCTEFFQYEFEINYKTVQEHLTTVLPQFFYENDINTDYLNQIGIRIMRIMFLYLLPLDEQQNIQDYEMIKIESKLKQKIFSLSQVRFNIRKADILNNIFNFSLIINGFDVIEIQNMIFSINKNFYFKFENDESINLNIEDTYFLGSQDNQQIISFLTFAKDFNNLRLINLNFNNLWINDSIIWEVSFSQLGGKIEISNIHFINCTFINSSIFHFFGNISEIQIKDITFFQCTFLRSSAFNFLVEYQTNFNLQILQLNVQECIFTQSNLINNYQTQLLYMKEISIIQSNFTISNIIISNSQFIMIESYFKFNLLSNSFLFKAQQITQENELEIIFLSNQFINNQFKNSSIADISSYIQSNSFSIYFNNTYLIKNINTNYSKLESFLFNIHSQSLRIFDLKIIDCFNLQLFNLYYINKIFFDDIQLINSIQINKIPLNIECMNSQQLNKMFLKIQRFQLLNLMNIFVQNYFFVDQTLIYITSETQNFQDFQEQLYFYNLTFTQNVLLKSNAGNIYTFLTISSKHKQNITIHDINFTENIFHQYTNDLSQSSSGLTVIDSYLSKVEILNFYCFQNILINTSNSFQFINSNVTLIDNFIVSNLNILSNYLLEKYYNIQFQYQIKEQFIKLASHQFLTLLNKVGVLKLTTSMFILNNGKFDNILSQDCALFEITTKDQGIISIQNIILSNIEADVRQDLGIHGCITILAQNSLLKYQLLNASFINVFNKFGSSIFTIFPSNKYNKIQLKNILFYNCLSFLNQIIKLEFDKLKKEQNFVSLHNITIIQSINAWIDFFSNIGPLSYQEVSKLSSDNAIIYLVNCHITIFKFQIEGSIISSVFKILDCYNVRFQQFNFYNVSILFPFDLIYIGQVISEYITVALSQINIQSISFSQNIKDIELKKTLLFIKNSNLYCNPIFSVEIQYQIFNLQNIIEQIIENNIPVDSLISFFSFTNYSKFELQTITISNNDCLNCEHGIINFNIRNFKQIKITNLLCYSNKITNKGCMILRSNSTQSNLAIIKNSQFINNFGSQGSGIISYNINLIISKCIFLNNYASSLGGAIYFESSKNQLKLIETTIMENSAQVAGGIYFYGDNNLNEKNFIKSILLLNKAYEYSNNLVEVPNHLGLSLNNKEMNFYQTKEIELITNYLLLNEYITIQQGKKLKTKYLLIPSNQKIGNYCLYNPLKLDCYEQINEISISLRNQMNELLTNVSDSICEISQTILSKDGLIIKEQQFLSKLSFDNQKKIIILKINQTCNVTYVQKNLLIQYPLYLFLYGLYYRFYYQQEALKEQINYIPH</sequence>
<reference evidence="2" key="1">
    <citation type="submission" date="2021-01" db="EMBL/GenBank/DDBJ databases">
        <authorList>
            <consortium name="Genoscope - CEA"/>
            <person name="William W."/>
        </authorList>
    </citation>
    <scope>NUCLEOTIDE SEQUENCE</scope>
</reference>
<name>A0A8S1W7M2_9CILI</name>
<organism evidence="2 3">
    <name type="scientific">Paramecium pentaurelia</name>
    <dbReference type="NCBI Taxonomy" id="43138"/>
    <lineage>
        <taxon>Eukaryota</taxon>
        <taxon>Sar</taxon>
        <taxon>Alveolata</taxon>
        <taxon>Ciliophora</taxon>
        <taxon>Intramacronucleata</taxon>
        <taxon>Oligohymenophorea</taxon>
        <taxon>Peniculida</taxon>
        <taxon>Parameciidae</taxon>
        <taxon>Paramecium</taxon>
    </lineage>
</organism>
<dbReference type="InterPro" id="IPR000742">
    <property type="entry name" value="EGF"/>
</dbReference>
<evidence type="ECO:0000313" key="2">
    <source>
        <dbReference type="EMBL" id="CAD8184863.1"/>
    </source>
</evidence>
<feature type="domain" description="EGF-like" evidence="1">
    <location>
        <begin position="163"/>
        <end position="201"/>
    </location>
</feature>
<feature type="domain" description="EGF-like" evidence="1">
    <location>
        <begin position="559"/>
        <end position="597"/>
    </location>
</feature>
<dbReference type="Proteomes" id="UP000689195">
    <property type="component" value="Unassembled WGS sequence"/>
</dbReference>
<comment type="caution">
    <text evidence="2">The sequence shown here is derived from an EMBL/GenBank/DDBJ whole genome shotgun (WGS) entry which is preliminary data.</text>
</comment>
<evidence type="ECO:0000313" key="3">
    <source>
        <dbReference type="Proteomes" id="UP000689195"/>
    </source>
</evidence>
<feature type="domain" description="EGF-like" evidence="1">
    <location>
        <begin position="662"/>
        <end position="707"/>
    </location>
</feature>
<feature type="domain" description="EGF-like" evidence="1">
    <location>
        <begin position="266"/>
        <end position="311"/>
    </location>
</feature>
<dbReference type="SMART" id="SM00181">
    <property type="entry name" value="EGF"/>
    <property type="match status" value="5"/>
</dbReference>
<dbReference type="PANTHER" id="PTHR11319:SF35">
    <property type="entry name" value="OUTER MEMBRANE PROTEIN PMPC-RELATED"/>
    <property type="match status" value="1"/>
</dbReference>
<evidence type="ECO:0000259" key="1">
    <source>
        <dbReference type="SMART" id="SM00181"/>
    </source>
</evidence>
<dbReference type="PANTHER" id="PTHR11319">
    <property type="entry name" value="G PROTEIN-COUPLED RECEPTOR-RELATED"/>
    <property type="match status" value="1"/>
</dbReference>
<proteinExistence type="predicted"/>
<protein>
    <recommendedName>
        <fullName evidence="1">EGF-like domain-containing protein</fullName>
    </recommendedName>
</protein>
<accession>A0A8S1W7M2</accession>
<dbReference type="EMBL" id="CAJJDO010000084">
    <property type="protein sequence ID" value="CAD8184863.1"/>
    <property type="molecule type" value="Genomic_DNA"/>
</dbReference>